<evidence type="ECO:0000313" key="2">
    <source>
        <dbReference type="Proteomes" id="UP000308600"/>
    </source>
</evidence>
<reference evidence="1 2" key="1">
    <citation type="journal article" date="2019" name="Nat. Ecol. Evol.">
        <title>Megaphylogeny resolves global patterns of mushroom evolution.</title>
        <authorList>
            <person name="Varga T."/>
            <person name="Krizsan K."/>
            <person name="Foldi C."/>
            <person name="Dima B."/>
            <person name="Sanchez-Garcia M."/>
            <person name="Sanchez-Ramirez S."/>
            <person name="Szollosi G.J."/>
            <person name="Szarkandi J.G."/>
            <person name="Papp V."/>
            <person name="Albert L."/>
            <person name="Andreopoulos W."/>
            <person name="Angelini C."/>
            <person name="Antonin V."/>
            <person name="Barry K.W."/>
            <person name="Bougher N.L."/>
            <person name="Buchanan P."/>
            <person name="Buyck B."/>
            <person name="Bense V."/>
            <person name="Catcheside P."/>
            <person name="Chovatia M."/>
            <person name="Cooper J."/>
            <person name="Damon W."/>
            <person name="Desjardin D."/>
            <person name="Finy P."/>
            <person name="Geml J."/>
            <person name="Haridas S."/>
            <person name="Hughes K."/>
            <person name="Justo A."/>
            <person name="Karasinski D."/>
            <person name="Kautmanova I."/>
            <person name="Kiss B."/>
            <person name="Kocsube S."/>
            <person name="Kotiranta H."/>
            <person name="LaButti K.M."/>
            <person name="Lechner B.E."/>
            <person name="Liimatainen K."/>
            <person name="Lipzen A."/>
            <person name="Lukacs Z."/>
            <person name="Mihaltcheva S."/>
            <person name="Morgado L.N."/>
            <person name="Niskanen T."/>
            <person name="Noordeloos M.E."/>
            <person name="Ohm R.A."/>
            <person name="Ortiz-Santana B."/>
            <person name="Ovrebo C."/>
            <person name="Racz N."/>
            <person name="Riley R."/>
            <person name="Savchenko A."/>
            <person name="Shiryaev A."/>
            <person name="Soop K."/>
            <person name="Spirin V."/>
            <person name="Szebenyi C."/>
            <person name="Tomsovsky M."/>
            <person name="Tulloss R.E."/>
            <person name="Uehling J."/>
            <person name="Grigoriev I.V."/>
            <person name="Vagvolgyi C."/>
            <person name="Papp T."/>
            <person name="Martin F.M."/>
            <person name="Miettinen O."/>
            <person name="Hibbett D.S."/>
            <person name="Nagy L.G."/>
        </authorList>
    </citation>
    <scope>NUCLEOTIDE SEQUENCE [LARGE SCALE GENOMIC DNA]</scope>
    <source>
        <strain evidence="1 2">NL-1719</strain>
    </source>
</reference>
<evidence type="ECO:0000313" key="1">
    <source>
        <dbReference type="EMBL" id="TFK63127.1"/>
    </source>
</evidence>
<name>A0ACD3AE54_9AGAR</name>
<dbReference type="EMBL" id="ML208538">
    <property type="protein sequence ID" value="TFK63127.1"/>
    <property type="molecule type" value="Genomic_DNA"/>
</dbReference>
<protein>
    <submittedName>
        <fullName evidence="1">Uncharacterized protein</fullName>
    </submittedName>
</protein>
<feature type="non-terminal residue" evidence="1">
    <location>
        <position position="321"/>
    </location>
</feature>
<keyword evidence="2" id="KW-1185">Reference proteome</keyword>
<gene>
    <name evidence="1" type="ORF">BDN72DRAFT_776248</name>
</gene>
<organism evidence="1 2">
    <name type="scientific">Pluteus cervinus</name>
    <dbReference type="NCBI Taxonomy" id="181527"/>
    <lineage>
        <taxon>Eukaryota</taxon>
        <taxon>Fungi</taxon>
        <taxon>Dikarya</taxon>
        <taxon>Basidiomycota</taxon>
        <taxon>Agaricomycotina</taxon>
        <taxon>Agaricomycetes</taxon>
        <taxon>Agaricomycetidae</taxon>
        <taxon>Agaricales</taxon>
        <taxon>Pluteineae</taxon>
        <taxon>Pluteaceae</taxon>
        <taxon>Pluteus</taxon>
    </lineage>
</organism>
<sequence length="321" mass="35432">MDELNHSAISFLSKLSASTSPFTFWQIDTVCSWSPPYNPPPDILTILRNGDLPHFYFDTSKVPQVPPPELEIHPLVVSGRSDNRVDLVFFSDGYIASEKDKFLEDALRLAQDVTRNQTFDTVQPILNFWAAFTPSAESGIGVGGVAKDTVYGLYRDGTELRGVYYEKPQVATAACSSLGDQCDYPILLGNDPLYGGLGGQFTVITSSLYNGPLVLRHELGHSIIDVGEEYDGANTYFGANHATSPESIGWSHWLTNPPKPGEPPRVERSNMPFQQYTWTMLNTSSSWTTSFNSAGTYDWFLLRISLSGLPLATDLRVSLDG</sequence>
<proteinExistence type="predicted"/>
<accession>A0ACD3AE54</accession>
<dbReference type="Proteomes" id="UP000308600">
    <property type="component" value="Unassembled WGS sequence"/>
</dbReference>